<evidence type="ECO:0000313" key="3">
    <source>
        <dbReference type="Proteomes" id="UP000663929"/>
    </source>
</evidence>
<sequence length="1437" mass="163670">MRIGELVDVRAQPTVVRLEHLQDEAAVWISENYFITEDVQNHLKSLGHLLRQPNGCGVFLIGHYGSGKSHFLAYFHRGITAGHFGEPGLVSVPLSLLNFSANRSLESIVLDAVGFADTEHAATLDRRQVWANIQARHPGGLLLIVDELSEFLRSKPSPGEFNEDIRFLQFLGEWTQDQPVWILASLQEQIEHTGEMEFDLYRKIKDRYPIRLILSPAHVRDLIAQKILVKKEGYEAEVNDLSRKLQKAFPDSPVDHAELVSIYPLHPATLQFLEEVRDRFSQARGIIDFTIHQLRGNPARNVPSFLTRSWGSLLSPETIVDHFQDLFEVQPEFLPLAQKVFPYYRQNLDSLFETPAQIALAKRLLKLLVLVHLSPAREVLTAREAAWWLLYKVSTIDPEKNVTVLAKVLDTLVDQGAYVRKIDQAYALDLGENARETLDQLVSRALATQTQGDRTLLESLCGLLSDGFNPFKLDRERWQKHTIPWCFHDRELHVYLGGGNAAKAPGMALQIGIPWGPPTEGFGHHRLDPKPFEVTDELRELAALLQLRDRPLPKAVAQKVEERLASRRSLFAALIKNAYAEAVLWDPKGHRLGVPQEAPRDAVREWLARLGIAVFRHRFPRFEQFAPGHGPLSHEAYRQMMAFLREGDLEADDAPEYLRLVREAYLVPMKLMERRGRGYVVSPKLDSHELVTMLRPLLPHQPSTKQVYETLAAPVYGLVPDQIHLILIVFLIQGEIDILRGRSSYRDLFETLPTPRQYERIVAGKALNLNQLRDLEILCEGLGIAPPKQANVLAQRRCARALQKFGQKKRDFFGQFLNRLRDAAHAEALVERLEKHARVWLSLEKGENELQGVQHFLFEISSPRRFLEEFHELVGLPQKLERLMTEADRFRHLVRNSSEAILEKAELVQARSAIGDPPGLDEPDALEEWIRSAGTLHEQYKTVYREAHDRYWRDVNAKLTLDWKAPELAHSRHLDLEADVQELERLRARIPTQVCRSLSNLDFQAVCACGFDGVSVPAEESFAMFQTLKERIENRLADFFAQEEVRRQVAAWLDRGIEDHPTTRAYLDHDSAFPEIGDLSLFDQFLGGLQLSREVPLQEVTAILQERVWERHKLLKALDAALAHFGPRVTFEAPSTERGRDEMVRWCLEMALTNGRPLPPGFSPEERDGFSEWIRPEWIRAKTLKKLTSLDLGEKAENRVLALVLDGLVPAPAFDGVQADGEPALLAALAACSAFPEVEDPEDYAHWSAALFRANRRFSRIAGSRWRTLMARFAEIRLEPQPPELAEVLPTHAEDQWLVLDCLGVALLPGVKASLDDGLSHWQYDKTLFATVSPSTTTDAFYQLLADLDPGRGFIKRDFVDHLVHEFSGDFRDLEARVVAELKIAWTGLREKLDRTRPVLVFADHGFRFDEDDSRLEHGGDSTLERLVPLLRYTPRK</sequence>
<feature type="domain" description="DUF6079" evidence="1">
    <location>
        <begin position="128"/>
        <end position="209"/>
    </location>
</feature>
<evidence type="ECO:0000259" key="1">
    <source>
        <dbReference type="Pfam" id="PF19557"/>
    </source>
</evidence>
<gene>
    <name evidence="2" type="ORF">J3U87_11485</name>
</gene>
<keyword evidence="3" id="KW-1185">Reference proteome</keyword>
<dbReference type="EMBL" id="CP071793">
    <property type="protein sequence ID" value="QTD53074.1"/>
    <property type="molecule type" value="Genomic_DNA"/>
</dbReference>
<accession>A0A8A4TVB7</accession>
<dbReference type="Proteomes" id="UP000663929">
    <property type="component" value="Chromosome"/>
</dbReference>
<dbReference type="SUPFAM" id="SSF52540">
    <property type="entry name" value="P-loop containing nucleoside triphosphate hydrolases"/>
    <property type="match status" value="1"/>
</dbReference>
<name>A0A8A4TVB7_SULCO</name>
<dbReference type="Pfam" id="PF19557">
    <property type="entry name" value="DUF6079_1st"/>
    <property type="match status" value="1"/>
</dbReference>
<proteinExistence type="predicted"/>
<organism evidence="2 3">
    <name type="scientific">Sulfidibacter corallicola</name>
    <dbReference type="NCBI Taxonomy" id="2818388"/>
    <lineage>
        <taxon>Bacteria</taxon>
        <taxon>Pseudomonadati</taxon>
        <taxon>Acidobacteriota</taxon>
        <taxon>Holophagae</taxon>
        <taxon>Acanthopleuribacterales</taxon>
        <taxon>Acanthopleuribacteraceae</taxon>
        <taxon>Sulfidibacter</taxon>
    </lineage>
</organism>
<protein>
    <recommendedName>
        <fullName evidence="1">DUF6079 domain-containing protein</fullName>
    </recommendedName>
</protein>
<evidence type="ECO:0000313" key="2">
    <source>
        <dbReference type="EMBL" id="QTD53074.1"/>
    </source>
</evidence>
<dbReference type="InterPro" id="IPR045725">
    <property type="entry name" value="DUF6079_N"/>
</dbReference>
<reference evidence="2" key="1">
    <citation type="submission" date="2021-03" db="EMBL/GenBank/DDBJ databases">
        <title>Acanthopleuribacteraceae sp. M133.</title>
        <authorList>
            <person name="Wang G."/>
        </authorList>
    </citation>
    <scope>NUCLEOTIDE SEQUENCE</scope>
    <source>
        <strain evidence="2">M133</strain>
    </source>
</reference>
<dbReference type="KEGG" id="scor:J3U87_11485"/>
<dbReference type="InterPro" id="IPR027417">
    <property type="entry name" value="P-loop_NTPase"/>
</dbReference>
<dbReference type="RefSeq" id="WP_237383172.1">
    <property type="nucleotide sequence ID" value="NZ_CP071793.1"/>
</dbReference>